<evidence type="ECO:0000313" key="3">
    <source>
        <dbReference type="Proteomes" id="UP000281261"/>
    </source>
</evidence>
<evidence type="ECO:0000313" key="2">
    <source>
        <dbReference type="EMBL" id="RLC37071.1"/>
    </source>
</evidence>
<feature type="transmembrane region" description="Helical" evidence="1">
    <location>
        <begin position="76"/>
        <end position="98"/>
    </location>
</feature>
<feature type="transmembrane region" description="Helical" evidence="1">
    <location>
        <begin position="12"/>
        <end position="31"/>
    </location>
</feature>
<comment type="caution">
    <text evidence="2">The sequence shown here is derived from an EMBL/GenBank/DDBJ whole genome shotgun (WGS) entry which is preliminary data.</text>
</comment>
<organism evidence="2 3">
    <name type="scientific">candidate division Kazan bacterium</name>
    <dbReference type="NCBI Taxonomy" id="2202143"/>
    <lineage>
        <taxon>Bacteria</taxon>
        <taxon>Bacteria division Kazan-3B-28</taxon>
    </lineage>
</organism>
<reference evidence="2 3" key="1">
    <citation type="submission" date="2018-06" db="EMBL/GenBank/DDBJ databases">
        <title>Extensive metabolic versatility and redundancy in microbially diverse, dynamic hydrothermal sediments.</title>
        <authorList>
            <person name="Dombrowski N."/>
            <person name="Teske A."/>
            <person name="Baker B.J."/>
        </authorList>
    </citation>
    <scope>NUCLEOTIDE SEQUENCE [LARGE SCALE GENOMIC DNA]</scope>
    <source>
        <strain evidence="2">B79_G16</strain>
    </source>
</reference>
<protein>
    <submittedName>
        <fullName evidence="2">Uncharacterized protein</fullName>
    </submittedName>
</protein>
<accession>A0A420ZCK4</accession>
<sequence>MKKGTYRKLRAGLSTYVFLLFGLTVVFYMFGFQTVWETYSNYTLLTDEEGVNKTNITNPEYFQPGTGKTKTMFSNIGSMILAGLGLLGAGAILTFIIGRFTGGTTVYLQYLFPIVLLVVFLNVFVFPIAQITDQTQQINTVFPVSYVLAAFFNLILILAIIEFVRGTPT</sequence>
<dbReference type="EMBL" id="QMNG01000013">
    <property type="protein sequence ID" value="RLC37071.1"/>
    <property type="molecule type" value="Genomic_DNA"/>
</dbReference>
<keyword evidence="1" id="KW-0812">Transmembrane</keyword>
<feature type="transmembrane region" description="Helical" evidence="1">
    <location>
        <begin position="110"/>
        <end position="129"/>
    </location>
</feature>
<proteinExistence type="predicted"/>
<feature type="transmembrane region" description="Helical" evidence="1">
    <location>
        <begin position="141"/>
        <end position="164"/>
    </location>
</feature>
<name>A0A420ZCK4_UNCK3</name>
<dbReference type="AlphaFoldDB" id="A0A420ZCK4"/>
<gene>
    <name evidence="2" type="ORF">DRH29_03105</name>
</gene>
<keyword evidence="1" id="KW-1133">Transmembrane helix</keyword>
<evidence type="ECO:0000256" key="1">
    <source>
        <dbReference type="SAM" id="Phobius"/>
    </source>
</evidence>
<dbReference type="Proteomes" id="UP000281261">
    <property type="component" value="Unassembled WGS sequence"/>
</dbReference>
<keyword evidence="1" id="KW-0472">Membrane</keyword>